<evidence type="ECO:0000256" key="3">
    <source>
        <dbReference type="ARBA" id="ARBA00022475"/>
    </source>
</evidence>
<keyword evidence="6" id="KW-0653">Protein transport</keyword>
<keyword evidence="4" id="KW-0997">Cell inner membrane</keyword>
<dbReference type="GO" id="GO:0005886">
    <property type="term" value="C:plasma membrane"/>
    <property type="evidence" value="ECO:0007669"/>
    <property type="project" value="UniProtKB-SubCell"/>
</dbReference>
<dbReference type="RefSeq" id="WP_095616899.1">
    <property type="nucleotide sequence ID" value="NZ_NSKD01000002.1"/>
</dbReference>
<gene>
    <name evidence="11" type="ORF">CK501_06325</name>
</gene>
<evidence type="ECO:0000256" key="8">
    <source>
        <dbReference type="ARBA" id="ARBA00023136"/>
    </source>
</evidence>
<feature type="domain" description="Type II secretion system protein GspC N-terminal" evidence="10">
    <location>
        <begin position="14"/>
        <end position="153"/>
    </location>
</feature>
<dbReference type="GO" id="GO:0015031">
    <property type="term" value="P:protein transport"/>
    <property type="evidence" value="ECO:0007669"/>
    <property type="project" value="UniProtKB-KW"/>
</dbReference>
<organism evidence="11 12">
    <name type="scientific">Halovibrio salipaludis</name>
    <dbReference type="NCBI Taxonomy" id="2032626"/>
    <lineage>
        <taxon>Bacteria</taxon>
        <taxon>Pseudomonadati</taxon>
        <taxon>Pseudomonadota</taxon>
        <taxon>Gammaproteobacteria</taxon>
        <taxon>Oceanospirillales</taxon>
        <taxon>Halomonadaceae</taxon>
        <taxon>Halovibrio</taxon>
    </lineage>
</organism>
<dbReference type="EMBL" id="NSKD01000002">
    <property type="protein sequence ID" value="PAU81172.1"/>
    <property type="molecule type" value="Genomic_DNA"/>
</dbReference>
<dbReference type="Gene3D" id="2.30.30.830">
    <property type="match status" value="1"/>
</dbReference>
<evidence type="ECO:0000313" key="12">
    <source>
        <dbReference type="Proteomes" id="UP000218896"/>
    </source>
</evidence>
<keyword evidence="2" id="KW-0813">Transport</keyword>
<evidence type="ECO:0000313" key="11">
    <source>
        <dbReference type="EMBL" id="PAU81172.1"/>
    </source>
</evidence>
<keyword evidence="7" id="KW-1133">Transmembrane helix</keyword>
<evidence type="ECO:0000256" key="9">
    <source>
        <dbReference type="SAM" id="MobiDB-lite"/>
    </source>
</evidence>
<evidence type="ECO:0000256" key="4">
    <source>
        <dbReference type="ARBA" id="ARBA00022519"/>
    </source>
</evidence>
<accession>A0A2A2F994</accession>
<name>A0A2A2F994_9GAMM</name>
<evidence type="ECO:0000256" key="1">
    <source>
        <dbReference type="ARBA" id="ARBA00004533"/>
    </source>
</evidence>
<keyword evidence="3" id="KW-1003">Cell membrane</keyword>
<protein>
    <recommendedName>
        <fullName evidence="10">Type II secretion system protein GspC N-terminal domain-containing protein</fullName>
    </recommendedName>
</protein>
<evidence type="ECO:0000256" key="5">
    <source>
        <dbReference type="ARBA" id="ARBA00022692"/>
    </source>
</evidence>
<feature type="compositionally biased region" description="Polar residues" evidence="9">
    <location>
        <begin position="38"/>
        <end position="55"/>
    </location>
</feature>
<keyword evidence="12" id="KW-1185">Reference proteome</keyword>
<comment type="subcellular location">
    <subcellularLocation>
        <location evidence="1">Cell inner membrane</location>
    </subcellularLocation>
</comment>
<evidence type="ECO:0000256" key="2">
    <source>
        <dbReference type="ARBA" id="ARBA00022448"/>
    </source>
</evidence>
<sequence length="210" mass="22229">MEKRINAMPVITAAVLAVAIAAVIGWQGLRMEDRVSEMPQTATGENAPGNTSSSGDGEPPELADLAFFGTPGEEATESVERAETLPETNLQLMLRGVMAGETEQRDSALVEGPDGKTEVYRVGDALPGNASLREVRQRRIVIERAGALETLTFPESEGGRLALNGNQPSSAGDSSSDAADDAATDTSTPSERSSSDVRSRLEELRDRLSN</sequence>
<evidence type="ECO:0000256" key="6">
    <source>
        <dbReference type="ARBA" id="ARBA00022927"/>
    </source>
</evidence>
<comment type="caution">
    <text evidence="11">The sequence shown here is derived from an EMBL/GenBank/DDBJ whole genome shotgun (WGS) entry which is preliminary data.</text>
</comment>
<dbReference type="InterPro" id="IPR024961">
    <property type="entry name" value="T2SS_GspC_N"/>
</dbReference>
<feature type="region of interest" description="Disordered" evidence="9">
    <location>
        <begin position="154"/>
        <end position="210"/>
    </location>
</feature>
<reference evidence="11 12" key="1">
    <citation type="submission" date="2017-08" db="EMBL/GenBank/DDBJ databases">
        <title>Halovibrio sewagensis sp. nov., isolated from wastewater of high salinity.</title>
        <authorList>
            <person name="Dong X."/>
            <person name="Zhang G."/>
        </authorList>
    </citation>
    <scope>NUCLEOTIDE SEQUENCE [LARGE SCALE GENOMIC DNA]</scope>
    <source>
        <strain evidence="11 12">YL5-2</strain>
    </source>
</reference>
<evidence type="ECO:0000256" key="7">
    <source>
        <dbReference type="ARBA" id="ARBA00022989"/>
    </source>
</evidence>
<keyword evidence="5" id="KW-0812">Transmembrane</keyword>
<keyword evidence="8" id="KW-0472">Membrane</keyword>
<dbReference type="AlphaFoldDB" id="A0A2A2F994"/>
<proteinExistence type="predicted"/>
<feature type="region of interest" description="Disordered" evidence="9">
    <location>
        <begin position="37"/>
        <end position="61"/>
    </location>
</feature>
<dbReference type="Proteomes" id="UP000218896">
    <property type="component" value="Unassembled WGS sequence"/>
</dbReference>
<feature type="compositionally biased region" description="Basic and acidic residues" evidence="9">
    <location>
        <begin position="193"/>
        <end position="210"/>
    </location>
</feature>
<dbReference type="Pfam" id="PF11356">
    <property type="entry name" value="T2SSC"/>
    <property type="match status" value="1"/>
</dbReference>
<evidence type="ECO:0000259" key="10">
    <source>
        <dbReference type="Pfam" id="PF11356"/>
    </source>
</evidence>